<name>X0RV16_9ZZZZ</name>
<proteinExistence type="predicted"/>
<evidence type="ECO:0000313" key="2">
    <source>
        <dbReference type="EMBL" id="GAF72674.1"/>
    </source>
</evidence>
<dbReference type="EMBL" id="BARS01004078">
    <property type="protein sequence ID" value="GAF72674.1"/>
    <property type="molecule type" value="Genomic_DNA"/>
</dbReference>
<accession>X0RV16</accession>
<sequence length="60" mass="6447">MNRKNKKVWPVVMVLVVAGLLTGGLLRANDEGAGQTGTEPATKKSQEQVLQDLLEEKSLG</sequence>
<evidence type="ECO:0000256" key="1">
    <source>
        <dbReference type="SAM" id="MobiDB-lite"/>
    </source>
</evidence>
<evidence type="ECO:0008006" key="3">
    <source>
        <dbReference type="Google" id="ProtNLM"/>
    </source>
</evidence>
<dbReference type="AlphaFoldDB" id="X0RV16"/>
<feature type="non-terminal residue" evidence="2">
    <location>
        <position position="60"/>
    </location>
</feature>
<comment type="caution">
    <text evidence="2">The sequence shown here is derived from an EMBL/GenBank/DDBJ whole genome shotgun (WGS) entry which is preliminary data.</text>
</comment>
<feature type="region of interest" description="Disordered" evidence="1">
    <location>
        <begin position="28"/>
        <end position="47"/>
    </location>
</feature>
<protein>
    <recommendedName>
        <fullName evidence="3">Secreted protein</fullName>
    </recommendedName>
</protein>
<reference evidence="2" key="1">
    <citation type="journal article" date="2014" name="Front. Microbiol.">
        <title>High frequency of phylogenetically diverse reductive dehalogenase-homologous genes in deep subseafloor sedimentary metagenomes.</title>
        <authorList>
            <person name="Kawai M."/>
            <person name="Futagami T."/>
            <person name="Toyoda A."/>
            <person name="Takaki Y."/>
            <person name="Nishi S."/>
            <person name="Hori S."/>
            <person name="Arai W."/>
            <person name="Tsubouchi T."/>
            <person name="Morono Y."/>
            <person name="Uchiyama I."/>
            <person name="Ito T."/>
            <person name="Fujiyama A."/>
            <person name="Inagaki F."/>
            <person name="Takami H."/>
        </authorList>
    </citation>
    <scope>NUCLEOTIDE SEQUENCE</scope>
    <source>
        <strain evidence="2">Expedition CK06-06</strain>
    </source>
</reference>
<organism evidence="2">
    <name type="scientific">marine sediment metagenome</name>
    <dbReference type="NCBI Taxonomy" id="412755"/>
    <lineage>
        <taxon>unclassified sequences</taxon>
        <taxon>metagenomes</taxon>
        <taxon>ecological metagenomes</taxon>
    </lineage>
</organism>
<gene>
    <name evidence="2" type="ORF">S01H1_07948</name>
</gene>